<keyword evidence="2" id="KW-1003">Cell membrane</keyword>
<organism evidence="8 9">
    <name type="scientific">Empedobacter falsenii</name>
    <dbReference type="NCBI Taxonomy" id="343874"/>
    <lineage>
        <taxon>Bacteria</taxon>
        <taxon>Pseudomonadati</taxon>
        <taxon>Bacteroidota</taxon>
        <taxon>Flavobacteriia</taxon>
        <taxon>Flavobacteriales</taxon>
        <taxon>Weeksellaceae</taxon>
        <taxon>Empedobacter</taxon>
    </lineage>
</organism>
<dbReference type="Pfam" id="PF01292">
    <property type="entry name" value="Ni_hydr_CYTB"/>
    <property type="match status" value="1"/>
</dbReference>
<evidence type="ECO:0000256" key="6">
    <source>
        <dbReference type="SAM" id="Phobius"/>
    </source>
</evidence>
<keyword evidence="5 6" id="KW-0472">Membrane</keyword>
<feature type="domain" description="Cytochrome b561 bacterial/Ni-hydrogenase" evidence="7">
    <location>
        <begin position="4"/>
        <end position="184"/>
    </location>
</feature>
<proteinExistence type="predicted"/>
<feature type="transmembrane region" description="Helical" evidence="6">
    <location>
        <begin position="151"/>
        <end position="171"/>
    </location>
</feature>
<gene>
    <name evidence="8" type="ORF">EGI89_13125</name>
</gene>
<dbReference type="AlphaFoldDB" id="A0A427BHJ3"/>
<dbReference type="EMBL" id="RHPO01000038">
    <property type="protein sequence ID" value="RRT88675.1"/>
    <property type="molecule type" value="Genomic_DNA"/>
</dbReference>
<dbReference type="GO" id="GO:0022904">
    <property type="term" value="P:respiratory electron transport chain"/>
    <property type="evidence" value="ECO:0007669"/>
    <property type="project" value="InterPro"/>
</dbReference>
<dbReference type="SUPFAM" id="SSF81342">
    <property type="entry name" value="Transmembrane di-heme cytochromes"/>
    <property type="match status" value="1"/>
</dbReference>
<protein>
    <submittedName>
        <fullName evidence="8">Cytochrome b/b6 domain-containing protein</fullName>
    </submittedName>
</protein>
<keyword evidence="3 6" id="KW-0812">Transmembrane</keyword>
<evidence type="ECO:0000256" key="5">
    <source>
        <dbReference type="ARBA" id="ARBA00023136"/>
    </source>
</evidence>
<dbReference type="GO" id="GO:0009055">
    <property type="term" value="F:electron transfer activity"/>
    <property type="evidence" value="ECO:0007669"/>
    <property type="project" value="InterPro"/>
</dbReference>
<dbReference type="GO" id="GO:0020037">
    <property type="term" value="F:heme binding"/>
    <property type="evidence" value="ECO:0007669"/>
    <property type="project" value="TreeGrafter"/>
</dbReference>
<feature type="transmembrane region" description="Helical" evidence="6">
    <location>
        <begin position="75"/>
        <end position="93"/>
    </location>
</feature>
<dbReference type="PANTHER" id="PTHR30485">
    <property type="entry name" value="NI/FE-HYDROGENASE 1 B-TYPE CYTOCHROME SUBUNIT"/>
    <property type="match status" value="1"/>
</dbReference>
<accession>A0A427BHJ3</accession>
<dbReference type="InterPro" id="IPR016174">
    <property type="entry name" value="Di-haem_cyt_TM"/>
</dbReference>
<dbReference type="RefSeq" id="WP_125350505.1">
    <property type="nucleotide sequence ID" value="NZ_RHPN01000037.1"/>
</dbReference>
<feature type="transmembrane region" description="Helical" evidence="6">
    <location>
        <begin position="114"/>
        <end position="135"/>
    </location>
</feature>
<evidence type="ECO:0000256" key="4">
    <source>
        <dbReference type="ARBA" id="ARBA00022989"/>
    </source>
</evidence>
<name>A0A427BHJ3_9FLAO</name>
<evidence type="ECO:0000256" key="2">
    <source>
        <dbReference type="ARBA" id="ARBA00022475"/>
    </source>
</evidence>
<keyword evidence="4 6" id="KW-1133">Transmembrane helix</keyword>
<sequence length="186" mass="21618">MKKFTLTHRLLHWTIGISMIMLFLTGFLRMEWMSKKNLSALITNEVSKEGLNISDATLKTIGRSSLEPMWQWHEIFAYIALALFAIRIVYMLAKGIRFPNPLKSHSTSEKFQGIIYMIFYLLMLINIVTGFYLMWGNGTYKDPMEELHKTAIYWFPIFFLIHLIGVIIDEVNKNSGIVSKMINGKD</sequence>
<reference evidence="8 9" key="1">
    <citation type="submission" date="2018-10" db="EMBL/GenBank/DDBJ databases">
        <title>Transmission dynamics of multidrug resistant bacteria on intensive care unit surfaces.</title>
        <authorList>
            <person name="D'Souza A.W."/>
            <person name="Potter R.F."/>
            <person name="Wallace M."/>
            <person name="Shupe A."/>
            <person name="Patel S."/>
            <person name="Sun S."/>
            <person name="Gul D."/>
            <person name="Kwon J.H."/>
            <person name="Andleeb S."/>
            <person name="Burnham C.-A.D."/>
            <person name="Dantas G."/>
        </authorList>
    </citation>
    <scope>NUCLEOTIDE SEQUENCE [LARGE SCALE GENOMIC DNA]</scope>
    <source>
        <strain evidence="8 9">WF_348</strain>
    </source>
</reference>
<dbReference type="Gene3D" id="1.20.950.20">
    <property type="entry name" value="Transmembrane di-heme cytochromes, Chain C"/>
    <property type="match status" value="1"/>
</dbReference>
<evidence type="ECO:0000256" key="1">
    <source>
        <dbReference type="ARBA" id="ARBA00004651"/>
    </source>
</evidence>
<dbReference type="InterPro" id="IPR051542">
    <property type="entry name" value="Hydrogenase_cytochrome"/>
</dbReference>
<dbReference type="Proteomes" id="UP000267844">
    <property type="component" value="Unassembled WGS sequence"/>
</dbReference>
<evidence type="ECO:0000313" key="8">
    <source>
        <dbReference type="EMBL" id="RRT88675.1"/>
    </source>
</evidence>
<dbReference type="InterPro" id="IPR011577">
    <property type="entry name" value="Cyt_b561_bac/Ni-Hgenase"/>
</dbReference>
<evidence type="ECO:0000256" key="3">
    <source>
        <dbReference type="ARBA" id="ARBA00022692"/>
    </source>
</evidence>
<comment type="caution">
    <text evidence="8">The sequence shown here is derived from an EMBL/GenBank/DDBJ whole genome shotgun (WGS) entry which is preliminary data.</text>
</comment>
<dbReference type="PANTHER" id="PTHR30485:SF0">
    <property type="entry name" value="NI_FE-HYDROGENASE 1 B-TYPE CYTOCHROME SUBUNIT-RELATED"/>
    <property type="match status" value="1"/>
</dbReference>
<evidence type="ECO:0000313" key="9">
    <source>
        <dbReference type="Proteomes" id="UP000267844"/>
    </source>
</evidence>
<comment type="subcellular location">
    <subcellularLocation>
        <location evidence="1">Cell membrane</location>
        <topology evidence="1">Multi-pass membrane protein</topology>
    </subcellularLocation>
</comment>
<evidence type="ECO:0000259" key="7">
    <source>
        <dbReference type="Pfam" id="PF01292"/>
    </source>
</evidence>
<feature type="transmembrane region" description="Helical" evidence="6">
    <location>
        <begin position="10"/>
        <end position="28"/>
    </location>
</feature>
<dbReference type="GO" id="GO:0005886">
    <property type="term" value="C:plasma membrane"/>
    <property type="evidence" value="ECO:0007669"/>
    <property type="project" value="UniProtKB-SubCell"/>
</dbReference>